<name>J9R091_9ALPH</name>
<dbReference type="InterPro" id="IPR033685">
    <property type="entry name" value="HSV_PRIM"/>
</dbReference>
<keyword evidence="3" id="KW-0235">DNA replication</keyword>
<dbReference type="OrthoDB" id="917at10239"/>
<dbReference type="GO" id="GO:0008270">
    <property type="term" value="F:zinc ion binding"/>
    <property type="evidence" value="ECO:0007669"/>
    <property type="project" value="UniProtKB-KW"/>
</dbReference>
<dbReference type="GO" id="GO:0039686">
    <property type="term" value="P:bidirectional double-stranded viral DNA replication"/>
    <property type="evidence" value="ECO:0007669"/>
    <property type="project" value="InterPro"/>
</dbReference>
<keyword evidence="2" id="KW-0808">Transferase</keyword>
<keyword evidence="8" id="KW-1185">Reference proteome</keyword>
<evidence type="ECO:0000256" key="5">
    <source>
        <dbReference type="ARBA" id="ARBA00022771"/>
    </source>
</evidence>
<evidence type="ECO:0000256" key="6">
    <source>
        <dbReference type="ARBA" id="ARBA00022833"/>
    </source>
</evidence>
<keyword evidence="6" id="KW-0862">Zinc</keyword>
<evidence type="ECO:0000313" key="8">
    <source>
        <dbReference type="Proteomes" id="UP000167073"/>
    </source>
</evidence>
<proteinExistence type="inferred from homology"/>
<dbReference type="KEGG" id="vg:26887579"/>
<dbReference type="GO" id="GO:0006260">
    <property type="term" value="P:DNA replication"/>
    <property type="evidence" value="ECO:0007669"/>
    <property type="project" value="UniProtKB-KW"/>
</dbReference>
<dbReference type="RefSeq" id="YP_009230187.1">
    <property type="nucleotide sequence ID" value="NC_029311.1"/>
</dbReference>
<keyword evidence="5" id="KW-0863">Zinc-finger</keyword>
<dbReference type="GO" id="GO:0004386">
    <property type="term" value="F:helicase activity"/>
    <property type="evidence" value="ECO:0007669"/>
    <property type="project" value="UniProtKB-KW"/>
</dbReference>
<reference evidence="7 8" key="1">
    <citation type="journal article" date="2012" name="Virology">
        <title>Analysis of the genome of leporid herpesvirus 4.</title>
        <authorList>
            <person name="Babra B."/>
            <person name="Watson G."/>
            <person name="Xu W."/>
            <person name="Jeffrey B.M."/>
            <person name="Xu J.R."/>
            <person name="Rockey D.D."/>
            <person name="Rohrmann G.F."/>
            <person name="Jin L."/>
        </authorList>
    </citation>
    <scope>NUCLEOTIDE SEQUENCE [LARGE SCALE GENOMIC DNA]</scope>
    <source>
        <strain evidence="7">LHV4012612</strain>
    </source>
</reference>
<keyword evidence="1" id="KW-1048">Host nucleus</keyword>
<evidence type="ECO:0000256" key="3">
    <source>
        <dbReference type="ARBA" id="ARBA00022705"/>
    </source>
</evidence>
<protein>
    <submittedName>
        <fullName evidence="7">UL52 helicase-primase primase subunit</fullName>
    </submittedName>
</protein>
<dbReference type="Proteomes" id="UP000167073">
    <property type="component" value="Segment"/>
</dbReference>
<dbReference type="EMBL" id="JQ596859">
    <property type="protein sequence ID" value="AFR32497.1"/>
    <property type="molecule type" value="Genomic_DNA"/>
</dbReference>
<keyword evidence="7" id="KW-0067">ATP-binding</keyword>
<dbReference type="GO" id="GO:0003899">
    <property type="term" value="F:DNA-directed RNA polymerase activity"/>
    <property type="evidence" value="ECO:0007669"/>
    <property type="project" value="InterPro"/>
</dbReference>
<evidence type="ECO:0000313" key="7">
    <source>
        <dbReference type="EMBL" id="AFR32497.1"/>
    </source>
</evidence>
<organism evidence="7 8">
    <name type="scientific">Leporid alphaherpesvirus 4</name>
    <dbReference type="NCBI Taxonomy" id="481315"/>
    <lineage>
        <taxon>Viruses</taxon>
        <taxon>Duplodnaviria</taxon>
        <taxon>Heunggongvirae</taxon>
        <taxon>Peploviricota</taxon>
        <taxon>Herviviricetes</taxon>
        <taxon>Herpesvirales</taxon>
        <taxon>Orthoherpesviridae</taxon>
        <taxon>Alphaherpesvirinae</taxon>
        <taxon>Simplexvirus</taxon>
        <taxon>Simplexvirus leporidalpha4</taxon>
    </lineage>
</organism>
<keyword evidence="7" id="KW-0547">Nucleotide-binding</keyword>
<dbReference type="HAMAP" id="MF_04011">
    <property type="entry name" value="HSV_PRIM"/>
    <property type="match status" value="1"/>
</dbReference>
<evidence type="ECO:0000256" key="4">
    <source>
        <dbReference type="ARBA" id="ARBA00022723"/>
    </source>
</evidence>
<accession>J9R091</accession>
<keyword evidence="7" id="KW-0378">Hydrolase</keyword>
<evidence type="ECO:0000256" key="1">
    <source>
        <dbReference type="ARBA" id="ARBA00022562"/>
    </source>
</evidence>
<sequence>MSRVDLTVLYSTEGCVVSSSLALLTNCTQISDPLYVLSYDVDDPERPLASLPPAAQFSRARELHVADGWVAARATFCLIGSVSGHGSGVRERIRPVFVCNFATADDIAELRGSITRGEPLLAATLQRTLDVEATFMIHDPMIQALAVAFAGEAPRSGRAAATIDASGMAALAAVGAIPLGRRGLVTLFVHHEARVLAAYRRAYYGSAQSPFWFVAKFGPAERSLVLSMRYYLLQAGRLGGRGSTYDLQAVKDICETYAARPDSEAPDKPASLLSFGALSRFCCMSGYARGSVAAGFPHYVEHRIGADIREISSLETFITHDRGSLKVSDREFVTYIYLAHFECFNRQSVLNHLCAVTERHPDPANSTTRASRLGTDAVDQFFSHVRAQFNIREYAKQNLAPAETVLEGATAVEYLTARTYSPGAVALGARPIGTIDAASRMMARLAEAEKVLVRRGWPASKQTGDGDGGCGIVRRLLHLASAEQHGSIPPAASALLGTTDVITPVPVYRIAMAPKGQAFALMAADEWDRVTRDARLSDAEIDEVDPRQDPDAVGMRLTAILHAKRPNTCPAASPIAATQMYTNRNEIFNASLLATNVILDIDMTLCAPVPSDRLHKALSCFRRGALDALRILFPEAEIDIDTYPCYFFKSACKPAYASQPDDGLVPGAHRYGDGVENDAYPETCAVDDEVAYMDMLYGGCGGDNAEGPRPAPSDARCTCQDKMGLRVCIPVPHPYVISGPDTMRGVARVIQQAVVLDRDFVETIGPYIKNFMIVDTGIYAHGRSLRLPYFAKVSEGGMICGRLLPVFVPPPKCASLVAFVSAHADPSTFHFHAPRTPTDRLRVIHSMGGDYISFFERKASHNALVHFGRRDTLTETLRRNGIETEGAGVCADSLAIFVDRIRACIEVHFPDHAHEYREVCIRPSVYKEDWALFNIVPSRCASQQSLSCLRYKHGRAGRATARAFIALSVGQGNRLCVSLCQQCFATKCDNNRIRTLFTVDAETTR</sequence>
<keyword evidence="4" id="KW-0479">Metal-binding</keyword>
<dbReference type="Pfam" id="PF03121">
    <property type="entry name" value="Herpes_UL52"/>
    <property type="match status" value="1"/>
</dbReference>
<keyword evidence="7" id="KW-0347">Helicase</keyword>
<evidence type="ECO:0000256" key="2">
    <source>
        <dbReference type="ARBA" id="ARBA00022679"/>
    </source>
</evidence>
<dbReference type="GeneID" id="26887579"/>
<gene>
    <name evidence="7" type="primary">UL52</name>
</gene>